<organism evidence="1 5">
    <name type="scientific">Araneus ventricosus</name>
    <name type="common">Orbweaver spider</name>
    <name type="synonym">Epeira ventricosa</name>
    <dbReference type="NCBI Taxonomy" id="182803"/>
    <lineage>
        <taxon>Eukaryota</taxon>
        <taxon>Metazoa</taxon>
        <taxon>Ecdysozoa</taxon>
        <taxon>Arthropoda</taxon>
        <taxon>Chelicerata</taxon>
        <taxon>Arachnida</taxon>
        <taxon>Araneae</taxon>
        <taxon>Araneomorphae</taxon>
        <taxon>Entelegynae</taxon>
        <taxon>Araneoidea</taxon>
        <taxon>Araneidae</taxon>
        <taxon>Araneus</taxon>
    </lineage>
</organism>
<dbReference type="AlphaFoldDB" id="A0A4Y2WKH5"/>
<evidence type="ECO:0000313" key="2">
    <source>
        <dbReference type="EMBL" id="GBO37711.1"/>
    </source>
</evidence>
<evidence type="ECO:0000313" key="5">
    <source>
        <dbReference type="Proteomes" id="UP000499080"/>
    </source>
</evidence>
<dbReference type="EMBL" id="BGPR01062255">
    <property type="protein sequence ID" value="GBO37722.1"/>
    <property type="molecule type" value="Genomic_DNA"/>
</dbReference>
<evidence type="ECO:0000313" key="3">
    <source>
        <dbReference type="EMBL" id="GBO37719.1"/>
    </source>
</evidence>
<comment type="caution">
    <text evidence="1">The sequence shown here is derived from an EMBL/GenBank/DDBJ whole genome shotgun (WGS) entry which is preliminary data.</text>
</comment>
<dbReference type="EMBL" id="BGPR01062244">
    <property type="protein sequence ID" value="GBO37709.1"/>
    <property type="molecule type" value="Genomic_DNA"/>
</dbReference>
<proteinExistence type="predicted"/>
<dbReference type="EMBL" id="BGPR01062252">
    <property type="protein sequence ID" value="GBO37719.1"/>
    <property type="molecule type" value="Genomic_DNA"/>
</dbReference>
<keyword evidence="5" id="KW-1185">Reference proteome</keyword>
<dbReference type="EMBL" id="BGPR01062246">
    <property type="protein sequence ID" value="GBO37711.1"/>
    <property type="molecule type" value="Genomic_DNA"/>
</dbReference>
<sequence length="86" mass="9445">MAVIRIAAILKPSKMADIWRLFGWLALFPMLARNRTIFLSLWCCSTVELEVLEDPGGSGLLELGDGLGSAGMGKDGWHEEARRGNQ</sequence>
<evidence type="ECO:0000313" key="4">
    <source>
        <dbReference type="EMBL" id="GBO37722.1"/>
    </source>
</evidence>
<gene>
    <name evidence="3" type="ORF">AVEN_11573_1</name>
    <name evidence="2" type="ORF">AVEN_15255_1</name>
    <name evidence="1" type="ORF">AVEN_233256_1</name>
    <name evidence="4" type="ORF">AVEN_93290_1</name>
</gene>
<dbReference type="Proteomes" id="UP000499080">
    <property type="component" value="Unassembled WGS sequence"/>
</dbReference>
<evidence type="ECO:0000313" key="1">
    <source>
        <dbReference type="EMBL" id="GBO37709.1"/>
    </source>
</evidence>
<name>A0A4Y2WKH5_ARAVE</name>
<reference evidence="1 5" key="1">
    <citation type="journal article" date="2019" name="Sci. Rep.">
        <title>Orb-weaving spider Araneus ventricosus genome elucidates the spidroin gene catalogue.</title>
        <authorList>
            <person name="Kono N."/>
            <person name="Nakamura H."/>
            <person name="Ohtoshi R."/>
            <person name="Moran D.A.P."/>
            <person name="Shinohara A."/>
            <person name="Yoshida Y."/>
            <person name="Fujiwara M."/>
            <person name="Mori M."/>
            <person name="Tomita M."/>
            <person name="Arakawa K."/>
        </authorList>
    </citation>
    <scope>NUCLEOTIDE SEQUENCE [LARGE SCALE GENOMIC DNA]</scope>
</reference>
<accession>A0A4Y2WKH5</accession>
<protein>
    <submittedName>
        <fullName evidence="1">Uncharacterized protein</fullName>
    </submittedName>
</protein>